<name>A0ABZ1YYL5_9NOCA</name>
<keyword evidence="2" id="KW-1185">Reference proteome</keyword>
<accession>A0ABZ1YYL5</accession>
<dbReference type="RefSeq" id="WP_327101401.1">
    <property type="nucleotide sequence ID" value="NZ_CP109149.1"/>
</dbReference>
<dbReference type="Proteomes" id="UP001432062">
    <property type="component" value="Chromosome"/>
</dbReference>
<evidence type="ECO:0000313" key="2">
    <source>
        <dbReference type="Proteomes" id="UP001432062"/>
    </source>
</evidence>
<evidence type="ECO:0000313" key="1">
    <source>
        <dbReference type="EMBL" id="WUV48374.1"/>
    </source>
</evidence>
<gene>
    <name evidence="1" type="ORF">OG563_09340</name>
</gene>
<evidence type="ECO:0008006" key="3">
    <source>
        <dbReference type="Google" id="ProtNLM"/>
    </source>
</evidence>
<sequence length="54" mass="5586">MTLIGGLMLFGPSVLGMSGSLPLPALPPASASLFDVASQSHGHPLMLSCRRFDC</sequence>
<protein>
    <recommendedName>
        <fullName evidence="3">Secreted protein</fullName>
    </recommendedName>
</protein>
<proteinExistence type="predicted"/>
<organism evidence="1 2">
    <name type="scientific">Nocardia vinacea</name>
    <dbReference type="NCBI Taxonomy" id="96468"/>
    <lineage>
        <taxon>Bacteria</taxon>
        <taxon>Bacillati</taxon>
        <taxon>Actinomycetota</taxon>
        <taxon>Actinomycetes</taxon>
        <taxon>Mycobacteriales</taxon>
        <taxon>Nocardiaceae</taxon>
        <taxon>Nocardia</taxon>
    </lineage>
</organism>
<reference evidence="1" key="1">
    <citation type="submission" date="2022-10" db="EMBL/GenBank/DDBJ databases">
        <title>The complete genomes of actinobacterial strains from the NBC collection.</title>
        <authorList>
            <person name="Joergensen T.S."/>
            <person name="Alvarez Arevalo M."/>
            <person name="Sterndorff E.B."/>
            <person name="Faurdal D."/>
            <person name="Vuksanovic O."/>
            <person name="Mourched A.-S."/>
            <person name="Charusanti P."/>
            <person name="Shaw S."/>
            <person name="Blin K."/>
            <person name="Weber T."/>
        </authorList>
    </citation>
    <scope>NUCLEOTIDE SEQUENCE</scope>
    <source>
        <strain evidence="1">NBC_01482</strain>
    </source>
</reference>
<dbReference type="EMBL" id="CP109441">
    <property type="protein sequence ID" value="WUV48374.1"/>
    <property type="molecule type" value="Genomic_DNA"/>
</dbReference>